<feature type="transmembrane region" description="Helical" evidence="1">
    <location>
        <begin position="55"/>
        <end position="78"/>
    </location>
</feature>
<dbReference type="AlphaFoldDB" id="A0A2R6XZ81"/>
<reference evidence="3" key="1">
    <citation type="journal article" date="2018" name="Sci. Rep.">
        <title>Lignite coal burning seam in the remote Altai Mountains harbors a hydrogen-driven thermophilic microbial community.</title>
        <authorList>
            <person name="Kadnikov V.V."/>
            <person name="Mardanov A.V."/>
            <person name="Ivasenko D.A."/>
            <person name="Antsiferov D.V."/>
            <person name="Beletsky A.V."/>
            <person name="Karnachuk O.V."/>
            <person name="Ravin N.V."/>
        </authorList>
    </citation>
    <scope>NUCLEOTIDE SEQUENCE [LARGE SCALE GENOMIC DNA]</scope>
</reference>
<keyword evidence="1" id="KW-0812">Transmembrane</keyword>
<evidence type="ECO:0000256" key="1">
    <source>
        <dbReference type="SAM" id="Phobius"/>
    </source>
</evidence>
<comment type="caution">
    <text evidence="2">The sequence shown here is derived from an EMBL/GenBank/DDBJ whole genome shotgun (WGS) entry which is preliminary data.</text>
</comment>
<evidence type="ECO:0000313" key="3">
    <source>
        <dbReference type="Proteomes" id="UP000244338"/>
    </source>
</evidence>
<gene>
    <name evidence="2" type="ORF">BSOLF_1520</name>
</gene>
<sequence length="84" mass="8816">MMVLSSLFVVGTSMLAGAFWSLDLVSPTMQMVATWMPQGWALDALGLAFNGESGAGVYVAGGKLFLTGVIAFSLSLLWSKRALA</sequence>
<dbReference type="Proteomes" id="UP000244338">
    <property type="component" value="Unassembled WGS sequence"/>
</dbReference>
<keyword evidence="1" id="KW-1133">Transmembrane helix</keyword>
<organism evidence="2 3">
    <name type="scientific">Candidatus Carbonibacillus altaicus</name>
    <dbReference type="NCBI Taxonomy" id="2163959"/>
    <lineage>
        <taxon>Bacteria</taxon>
        <taxon>Bacillati</taxon>
        <taxon>Bacillota</taxon>
        <taxon>Bacilli</taxon>
        <taxon>Bacillales</taxon>
        <taxon>Candidatus Carbonibacillus</taxon>
    </lineage>
</organism>
<keyword evidence="1" id="KW-0472">Membrane</keyword>
<protein>
    <submittedName>
        <fullName evidence="2">Uncharacterized protein</fullName>
    </submittedName>
</protein>
<evidence type="ECO:0000313" key="2">
    <source>
        <dbReference type="EMBL" id="PTQ55725.1"/>
    </source>
</evidence>
<accession>A0A2R6XZ81</accession>
<proteinExistence type="predicted"/>
<dbReference type="EMBL" id="PEBX01000079">
    <property type="protein sequence ID" value="PTQ55725.1"/>
    <property type="molecule type" value="Genomic_DNA"/>
</dbReference>
<name>A0A2R6XZ81_9BACL</name>